<dbReference type="PANTHER" id="PTHR10859">
    <property type="entry name" value="GLYCOSYL TRANSFERASE"/>
    <property type="match status" value="1"/>
</dbReference>
<evidence type="ECO:0000256" key="4">
    <source>
        <dbReference type="ARBA" id="ARBA00023136"/>
    </source>
</evidence>
<dbReference type="InterPro" id="IPR029044">
    <property type="entry name" value="Nucleotide-diphossugar_trans"/>
</dbReference>
<dbReference type="GO" id="GO:0006487">
    <property type="term" value="P:protein N-linked glycosylation"/>
    <property type="evidence" value="ECO:0007669"/>
    <property type="project" value="TreeGrafter"/>
</dbReference>
<comment type="subcellular location">
    <subcellularLocation>
        <location evidence="1">Membrane</location>
        <topology evidence="1">Multi-pass membrane protein</topology>
    </subcellularLocation>
</comment>
<dbReference type="InterPro" id="IPR001173">
    <property type="entry name" value="Glyco_trans_2-like"/>
</dbReference>
<dbReference type="PANTHER" id="PTHR10859:SF114">
    <property type="entry name" value="DOLICHOL-PHOSPHATE MANNOSYLTRANSFERASE"/>
    <property type="match status" value="1"/>
</dbReference>
<feature type="domain" description="GtrA/DPMS transmembrane" evidence="7">
    <location>
        <begin position="229"/>
        <end position="341"/>
    </location>
</feature>
<evidence type="ECO:0000256" key="2">
    <source>
        <dbReference type="ARBA" id="ARBA00022692"/>
    </source>
</evidence>
<reference evidence="8 9" key="1">
    <citation type="submission" date="2020-02" db="EMBL/GenBank/DDBJ databases">
        <authorList>
            <person name="Rodrigo-Torres L."/>
            <person name="Arahal R. D."/>
            <person name="Lucena T."/>
        </authorList>
    </citation>
    <scope>NUCLEOTIDE SEQUENCE [LARGE SCALE GENOMIC DNA]</scope>
    <source>
        <strain evidence="8 9">CECT 9734</strain>
    </source>
</reference>
<dbReference type="GO" id="GO:0047267">
    <property type="term" value="F:undecaprenyl-phosphate mannosyltransferase activity"/>
    <property type="evidence" value="ECO:0007669"/>
    <property type="project" value="UniProtKB-EC"/>
</dbReference>
<keyword evidence="4 5" id="KW-0472">Membrane</keyword>
<feature type="transmembrane region" description="Helical" evidence="5">
    <location>
        <begin position="255"/>
        <end position="273"/>
    </location>
</feature>
<proteinExistence type="predicted"/>
<evidence type="ECO:0000313" key="9">
    <source>
        <dbReference type="Proteomes" id="UP000481517"/>
    </source>
</evidence>
<dbReference type="RefSeq" id="WP_173921087.1">
    <property type="nucleotide sequence ID" value="NZ_CADCXY010000006.1"/>
</dbReference>
<dbReference type="InterPro" id="IPR007267">
    <property type="entry name" value="GtrA_DPMS_TM"/>
</dbReference>
<keyword evidence="9" id="KW-1185">Reference proteome</keyword>
<dbReference type="SUPFAM" id="SSF53448">
    <property type="entry name" value="Nucleotide-diphospho-sugar transferases"/>
    <property type="match status" value="1"/>
</dbReference>
<feature type="domain" description="Glycosyltransferase 2-like" evidence="6">
    <location>
        <begin position="8"/>
        <end position="156"/>
    </location>
</feature>
<dbReference type="EC" id="2.4.1.54" evidence="8"/>
<protein>
    <submittedName>
        <fullName evidence="8">Undecaprenyl-phosphate mannosyltransferase</fullName>
        <ecNumber evidence="8">2.4.1.54</ecNumber>
    </submittedName>
</protein>
<dbReference type="Gene3D" id="3.90.550.10">
    <property type="entry name" value="Spore Coat Polysaccharide Biosynthesis Protein SpsA, Chain A"/>
    <property type="match status" value="1"/>
</dbReference>
<gene>
    <name evidence="8" type="ORF">PSI9734_02091</name>
</gene>
<dbReference type="CDD" id="cd04179">
    <property type="entry name" value="DPM_DPG-synthase_like"/>
    <property type="match status" value="1"/>
</dbReference>
<evidence type="ECO:0000256" key="5">
    <source>
        <dbReference type="SAM" id="Phobius"/>
    </source>
</evidence>
<evidence type="ECO:0000313" key="8">
    <source>
        <dbReference type="EMBL" id="CAB0151723.1"/>
    </source>
</evidence>
<dbReference type="Pfam" id="PF00535">
    <property type="entry name" value="Glycos_transf_2"/>
    <property type="match status" value="1"/>
</dbReference>
<dbReference type="EMBL" id="CADCXY010000006">
    <property type="protein sequence ID" value="CAB0151723.1"/>
    <property type="molecule type" value="Genomic_DNA"/>
</dbReference>
<evidence type="ECO:0000259" key="6">
    <source>
        <dbReference type="Pfam" id="PF00535"/>
    </source>
</evidence>
<evidence type="ECO:0000256" key="1">
    <source>
        <dbReference type="ARBA" id="ARBA00004141"/>
    </source>
</evidence>
<name>A0A6S6WR87_9GAMM</name>
<dbReference type="Pfam" id="PF04138">
    <property type="entry name" value="GtrA_DPMS_TM"/>
    <property type="match status" value="1"/>
</dbReference>
<dbReference type="GO" id="GO:0016020">
    <property type="term" value="C:membrane"/>
    <property type="evidence" value="ECO:0007669"/>
    <property type="project" value="UniProtKB-SubCell"/>
</dbReference>
<keyword evidence="8" id="KW-0808">Transferase</keyword>
<keyword evidence="2 5" id="KW-0812">Transmembrane</keyword>
<keyword evidence="3 5" id="KW-1133">Transmembrane helix</keyword>
<accession>A0A6S6WR87</accession>
<feature type="transmembrane region" description="Helical" evidence="5">
    <location>
        <begin position="285"/>
        <end position="306"/>
    </location>
</feature>
<organism evidence="8 9">
    <name type="scientific">Pseudidiomarina piscicola</name>
    <dbReference type="NCBI Taxonomy" id="2614830"/>
    <lineage>
        <taxon>Bacteria</taxon>
        <taxon>Pseudomonadati</taxon>
        <taxon>Pseudomonadota</taxon>
        <taxon>Gammaproteobacteria</taxon>
        <taxon>Alteromonadales</taxon>
        <taxon>Idiomarinaceae</taxon>
        <taxon>Pseudidiomarina</taxon>
    </lineage>
</organism>
<sequence length="347" mass="38369">MANCQPAIVIPAYNPDHRLTQLVQTLREQTTNDQQIVVVNDGSDSRSLFTELQALPNVEVLHHEHNQGKGAALKSGFSWIQKHVGPQCGAITADADGQHLPKDILALAQAFITEPEALWLGCRDFSAKDIPFRSWFGNTFARYTFRLGLRINIPDTQTGLRGVPASLLPELIDTPSNRYEFELDMLIIAKRNQLDFRNKSITTVYEKGNKSSHFKPLQDSIKIYSKFLKFSGVGIASAGLDYGLFALIYGFTGEILAAIAVARLCSGVFNFSMNRQWVFGRGGSLARDATHYSLLAATLVGINYLLTKGLLLLGVSPFIGKPGAEVIVFLLSYRLQKKLVFHDKNPA</sequence>
<evidence type="ECO:0000259" key="7">
    <source>
        <dbReference type="Pfam" id="PF04138"/>
    </source>
</evidence>
<dbReference type="Proteomes" id="UP000481517">
    <property type="component" value="Unassembled WGS sequence"/>
</dbReference>
<dbReference type="AlphaFoldDB" id="A0A6S6WR87"/>
<dbReference type="GO" id="GO:0000271">
    <property type="term" value="P:polysaccharide biosynthetic process"/>
    <property type="evidence" value="ECO:0007669"/>
    <property type="project" value="InterPro"/>
</dbReference>
<evidence type="ECO:0000256" key="3">
    <source>
        <dbReference type="ARBA" id="ARBA00022989"/>
    </source>
</evidence>
<keyword evidence="8" id="KW-0328">Glycosyltransferase</keyword>